<dbReference type="Proteomes" id="UP000271974">
    <property type="component" value="Unassembled WGS sequence"/>
</dbReference>
<dbReference type="AlphaFoldDB" id="A0A433T3Z2"/>
<protein>
    <submittedName>
        <fullName evidence="1">Uncharacterized protein</fullName>
    </submittedName>
</protein>
<evidence type="ECO:0000313" key="1">
    <source>
        <dbReference type="EMBL" id="RUS76275.1"/>
    </source>
</evidence>
<name>A0A433T3Z2_ELYCH</name>
<accession>A0A433T3Z2</accession>
<proteinExistence type="predicted"/>
<organism evidence="1 2">
    <name type="scientific">Elysia chlorotica</name>
    <name type="common">Eastern emerald elysia</name>
    <name type="synonym">Sea slug</name>
    <dbReference type="NCBI Taxonomy" id="188477"/>
    <lineage>
        <taxon>Eukaryota</taxon>
        <taxon>Metazoa</taxon>
        <taxon>Spiralia</taxon>
        <taxon>Lophotrochozoa</taxon>
        <taxon>Mollusca</taxon>
        <taxon>Gastropoda</taxon>
        <taxon>Heterobranchia</taxon>
        <taxon>Euthyneura</taxon>
        <taxon>Panpulmonata</taxon>
        <taxon>Sacoglossa</taxon>
        <taxon>Placobranchoidea</taxon>
        <taxon>Plakobranchidae</taxon>
        <taxon>Elysia</taxon>
    </lineage>
</organism>
<sequence length="214" mass="24016">MVLQTNYAPRHSRVFCDQSGSEVDRGKPEYGQPEVGEELGFDFWTEAAVLNVLVKKKDGSPSLCVDFHKLNAITILDVPSWIRSPFSSFHSGHSFESAAREPWQFRQLGLALVFLSVPSLTTAATHYWAPTSRSAKAKTMAFKQRIGLEHSTNGFTRTELRDALGFYNSFQCFAHSKDTDLGHLFVIVADHLKRRPAFFGSGAQMGWDIRLLFA</sequence>
<evidence type="ECO:0000313" key="2">
    <source>
        <dbReference type="Proteomes" id="UP000271974"/>
    </source>
</evidence>
<keyword evidence="2" id="KW-1185">Reference proteome</keyword>
<comment type="caution">
    <text evidence="1">The sequence shown here is derived from an EMBL/GenBank/DDBJ whole genome shotgun (WGS) entry which is preliminary data.</text>
</comment>
<dbReference type="EMBL" id="RQTK01000676">
    <property type="protein sequence ID" value="RUS76275.1"/>
    <property type="molecule type" value="Genomic_DNA"/>
</dbReference>
<gene>
    <name evidence="1" type="ORF">EGW08_015968</name>
</gene>
<dbReference type="Gene3D" id="3.10.10.10">
    <property type="entry name" value="HIV Type 1 Reverse Transcriptase, subunit A, domain 1"/>
    <property type="match status" value="1"/>
</dbReference>
<reference evidence="1 2" key="1">
    <citation type="submission" date="2019-01" db="EMBL/GenBank/DDBJ databases">
        <title>A draft genome assembly of the solar-powered sea slug Elysia chlorotica.</title>
        <authorList>
            <person name="Cai H."/>
            <person name="Li Q."/>
            <person name="Fang X."/>
            <person name="Li J."/>
            <person name="Curtis N.E."/>
            <person name="Altenburger A."/>
            <person name="Shibata T."/>
            <person name="Feng M."/>
            <person name="Maeda T."/>
            <person name="Schwartz J.A."/>
            <person name="Shigenobu S."/>
            <person name="Lundholm N."/>
            <person name="Nishiyama T."/>
            <person name="Yang H."/>
            <person name="Hasebe M."/>
            <person name="Li S."/>
            <person name="Pierce S.K."/>
            <person name="Wang J."/>
        </authorList>
    </citation>
    <scope>NUCLEOTIDE SEQUENCE [LARGE SCALE GENOMIC DNA]</scope>
    <source>
        <strain evidence="1">EC2010</strain>
        <tissue evidence="1">Whole organism of an adult</tissue>
    </source>
</reference>